<accession>A0A9P6M8C4</accession>
<gene>
    <name evidence="2" type="ORF">BGZ65_006427</name>
</gene>
<protein>
    <submittedName>
        <fullName evidence="2">Uncharacterized protein</fullName>
    </submittedName>
</protein>
<organism evidence="2 3">
    <name type="scientific">Modicella reniformis</name>
    <dbReference type="NCBI Taxonomy" id="1440133"/>
    <lineage>
        <taxon>Eukaryota</taxon>
        <taxon>Fungi</taxon>
        <taxon>Fungi incertae sedis</taxon>
        <taxon>Mucoromycota</taxon>
        <taxon>Mortierellomycotina</taxon>
        <taxon>Mortierellomycetes</taxon>
        <taxon>Mortierellales</taxon>
        <taxon>Mortierellaceae</taxon>
        <taxon>Modicella</taxon>
    </lineage>
</organism>
<feature type="signal peptide" evidence="1">
    <location>
        <begin position="1"/>
        <end position="18"/>
    </location>
</feature>
<comment type="caution">
    <text evidence="2">The sequence shown here is derived from an EMBL/GenBank/DDBJ whole genome shotgun (WGS) entry which is preliminary data.</text>
</comment>
<keyword evidence="3" id="KW-1185">Reference proteome</keyword>
<sequence length="365" mass="39983">MSKRLILLSLLFIQSISAISDIVPVLSSLVDGRPNRYFMEGQLPLAEQTHEIIGTTDPSVVLISQMSNSVLLKTKVMDGVVQQVRGFQIGSKTSWLHGLANSNVFPGQVWITLQKDNLLLRIDPKVGSIDEVPVIIQQIAVPKGFGPHCISEYGNNLWVSLQDSSAVLRINHADTSDYTHYPALPRPIFVALHPENNMFYSSEDNSAAIMQIDANSGKISQLNTNQGGITPVGLISGPKGIWFTLLGSPTQGTGTIGHIDASNTITYHKLTSFWGKNAGLLHLAFDEYDKTSNTLWVLSSSIINPNGLDMLIKVTFDAGWTTIVKDETVAIPTQNMKAHRILVTPTHVYVTELTASRLFSIKKPL</sequence>
<dbReference type="EMBL" id="JAAAHW010004034">
    <property type="protein sequence ID" value="KAF9979531.1"/>
    <property type="molecule type" value="Genomic_DNA"/>
</dbReference>
<dbReference type="InterPro" id="IPR015943">
    <property type="entry name" value="WD40/YVTN_repeat-like_dom_sf"/>
</dbReference>
<reference evidence="2" key="1">
    <citation type="journal article" date="2020" name="Fungal Divers.">
        <title>Resolving the Mortierellaceae phylogeny through synthesis of multi-gene phylogenetics and phylogenomics.</title>
        <authorList>
            <person name="Vandepol N."/>
            <person name="Liber J."/>
            <person name="Desiro A."/>
            <person name="Na H."/>
            <person name="Kennedy M."/>
            <person name="Barry K."/>
            <person name="Grigoriev I.V."/>
            <person name="Miller A.N."/>
            <person name="O'Donnell K."/>
            <person name="Stajich J.E."/>
            <person name="Bonito G."/>
        </authorList>
    </citation>
    <scope>NUCLEOTIDE SEQUENCE</scope>
    <source>
        <strain evidence="2">MES-2147</strain>
    </source>
</reference>
<proteinExistence type="predicted"/>
<evidence type="ECO:0000313" key="3">
    <source>
        <dbReference type="Proteomes" id="UP000749646"/>
    </source>
</evidence>
<dbReference type="OrthoDB" id="5588185at2759"/>
<dbReference type="SUPFAM" id="SSF101898">
    <property type="entry name" value="NHL repeat"/>
    <property type="match status" value="1"/>
</dbReference>
<dbReference type="Proteomes" id="UP000749646">
    <property type="component" value="Unassembled WGS sequence"/>
</dbReference>
<name>A0A9P6M8C4_9FUNG</name>
<keyword evidence="1" id="KW-0732">Signal</keyword>
<feature type="chain" id="PRO_5040201190" evidence="1">
    <location>
        <begin position="19"/>
        <end position="365"/>
    </location>
</feature>
<dbReference type="Gene3D" id="2.130.10.10">
    <property type="entry name" value="YVTN repeat-like/Quinoprotein amine dehydrogenase"/>
    <property type="match status" value="1"/>
</dbReference>
<evidence type="ECO:0000256" key="1">
    <source>
        <dbReference type="SAM" id="SignalP"/>
    </source>
</evidence>
<dbReference type="AlphaFoldDB" id="A0A9P6M8C4"/>
<evidence type="ECO:0000313" key="2">
    <source>
        <dbReference type="EMBL" id="KAF9979531.1"/>
    </source>
</evidence>